<sequence>MSEAAEQRDTAPDPAAPAAADASLPPQPADPGGISGPVDPVDPVDAMATREIDAGLIVLAYAIFAALWILLSDRVLAWLVTDVDQLLLLGTLKGWLFVAITSVLLYLTIRYSTARPGSLLPPRRRRGWSVGWPLLVAALGTGTVTMGAAMASLQQHRQTELARLQAIALAQSTQLSDWLTERMGDLRFINGAMPWTQLYQHWRTAHDSKDLDLLRSRLIAFAENKGFRNVLLLDEQGQLQLQIDNLQPGGDPGRRDEQAAVSLAPQLQALARELAREGGLRRIGPYRDPDGVLRLDFLTALPRAPGGKAAVIVLRVDSNWHSVRALGQWPVPTRSGETLLVARQGERALFLNPLRRDPEAAGRRSRPLGQADALEAQALLHPGRVGQLLEGEDYAGEPALAVARPVEGSDWLLLAKIDEAEVRAGAAQDLTWIGLAGLLTLVIVAGVLWQARQRRQLAATQRERHDQAQQLQALRLVQALSDSSTDVIYAKDMQGRYLLFNREACAVTGLTEQQVLGRLDHEIFPPEMAREREESCNRVMREQQVFTAEERISTVLGERTFLSTKGPLRDARGEVIGLFGILRDITERMRAEQQLRDQDEMLHQVSTMARIGGFRLIGLPGAGLSEAWTDEVSRMLGQANGRPVTLAKLLALCRPEERQRLSAAIDAGLAGGQPFDLEQPLMLPGGRQRSLRVVGLPAELAAASGPGQQAVLQGFVQDVTEQRRLLDELDQHRNHLEELVQRRTTELADARLRAEAANTAKTSFLANMSHEIRTPMNAVIGLTHLLRDADTTPLQAERLDKIDAAAYHLLSILNDVLDLSKIEAGRVELEAVDFSLGVLLDEVRTLVLQPAQARGLAVWVEPVEPPLWLRGDATRLRQALLNYAGNAVKFTERGEVRLSARVLQQNAAGVQLRLEVRDTGIGLSADQAGRVFEAFEQADLSTTRRFGGTGLGLAIVRRLAGLMGGEAGVSSKPGQGSTFWFSAWCQRGLPYARVAMPGQRGEAAQQLRNRRSKARVLLAEDNAVNREVMVDLLQAVGLTVDTAGDGQQALHMARQAQREGQGHALVLMDMQMPVLDGLDTTRAMRAEPALAGLPIVALTANAFDDDRQACEAAGMNGFIRKPVDPDTLYRCLLQWLPALPLPAAVAGSEASLPQVEGLDLARGLQVCGGDPALYQRVLKAFARSHADDAARLTSLLAERDAAGLRLAAHSLKGAAGAIGAEALTEAARGLELALRGETEAAPVEPAALARLVEALQASLVPLLAALAEADSEPGAAPAGDERASAQPWISPEQVLMQLREHLATGHLAAGAFAQAHEAVLRRALGEAQLQRLNQDLQRFDYEAALQSLTQPAE</sequence>
<evidence type="ECO:0000256" key="4">
    <source>
        <dbReference type="ARBA" id="ARBA00023012"/>
    </source>
</evidence>
<dbReference type="PROSITE" id="PS50894">
    <property type="entry name" value="HPT"/>
    <property type="match status" value="1"/>
</dbReference>
<dbReference type="SMART" id="SM00448">
    <property type="entry name" value="REC"/>
    <property type="match status" value="1"/>
</dbReference>
<dbReference type="Proteomes" id="UP001500279">
    <property type="component" value="Unassembled WGS sequence"/>
</dbReference>
<keyword evidence="4" id="KW-0902">Two-component regulatory system</keyword>
<dbReference type="Gene3D" id="1.10.287.130">
    <property type="match status" value="1"/>
</dbReference>
<dbReference type="NCBIfam" id="TIGR00229">
    <property type="entry name" value="sensory_box"/>
    <property type="match status" value="1"/>
</dbReference>
<dbReference type="RefSeq" id="WP_231012114.1">
    <property type="nucleotide sequence ID" value="NZ_BAAAEW010000011.1"/>
</dbReference>
<evidence type="ECO:0000259" key="13">
    <source>
        <dbReference type="PROSITE" id="PS50894"/>
    </source>
</evidence>
<dbReference type="SUPFAM" id="SSF47384">
    <property type="entry name" value="Homodimeric domain of signal transducing histidine kinase"/>
    <property type="match status" value="1"/>
</dbReference>
<evidence type="ECO:0000256" key="3">
    <source>
        <dbReference type="ARBA" id="ARBA00022553"/>
    </source>
</evidence>
<feature type="modified residue" description="Phosphohistidine" evidence="5">
    <location>
        <position position="1209"/>
    </location>
</feature>
<feature type="region of interest" description="Disordered" evidence="7">
    <location>
        <begin position="1"/>
        <end position="40"/>
    </location>
</feature>
<evidence type="ECO:0000313" key="14">
    <source>
        <dbReference type="EMBL" id="GAA0749869.1"/>
    </source>
</evidence>
<keyword evidence="3 6" id="KW-0597">Phosphoprotein</keyword>
<dbReference type="InterPro" id="IPR011006">
    <property type="entry name" value="CheY-like_superfamily"/>
</dbReference>
<dbReference type="Gene3D" id="3.30.565.10">
    <property type="entry name" value="Histidine kinase-like ATPase, C-terminal domain"/>
    <property type="match status" value="1"/>
</dbReference>
<evidence type="ECO:0000259" key="9">
    <source>
        <dbReference type="PROSITE" id="PS50109"/>
    </source>
</evidence>
<dbReference type="InterPro" id="IPR000700">
    <property type="entry name" value="PAS-assoc_C"/>
</dbReference>
<dbReference type="SUPFAM" id="SSF55874">
    <property type="entry name" value="ATPase domain of HSP90 chaperone/DNA topoisomerase II/histidine kinase"/>
    <property type="match status" value="1"/>
</dbReference>
<dbReference type="SUPFAM" id="SSF55785">
    <property type="entry name" value="PYP-like sensor domain (PAS domain)"/>
    <property type="match status" value="2"/>
</dbReference>
<dbReference type="CDD" id="cd00082">
    <property type="entry name" value="HisKA"/>
    <property type="match status" value="1"/>
</dbReference>
<dbReference type="CDD" id="cd17546">
    <property type="entry name" value="REC_hyHK_CKI1_RcsC-like"/>
    <property type="match status" value="1"/>
</dbReference>
<dbReference type="CDD" id="cd16922">
    <property type="entry name" value="HATPase_EvgS-ArcB-TorS-like"/>
    <property type="match status" value="1"/>
</dbReference>
<organism evidence="14 15">
    <name type="scientific">Ideonella azotifigens</name>
    <dbReference type="NCBI Taxonomy" id="513160"/>
    <lineage>
        <taxon>Bacteria</taxon>
        <taxon>Pseudomonadati</taxon>
        <taxon>Pseudomonadota</taxon>
        <taxon>Betaproteobacteria</taxon>
        <taxon>Burkholderiales</taxon>
        <taxon>Sphaerotilaceae</taxon>
        <taxon>Ideonella</taxon>
    </lineage>
</organism>
<feature type="compositionally biased region" description="Basic and acidic residues" evidence="7">
    <location>
        <begin position="1"/>
        <end position="11"/>
    </location>
</feature>
<feature type="compositionally biased region" description="Low complexity" evidence="7">
    <location>
        <begin position="12"/>
        <end position="24"/>
    </location>
</feature>
<evidence type="ECO:0000256" key="1">
    <source>
        <dbReference type="ARBA" id="ARBA00000085"/>
    </source>
</evidence>
<dbReference type="Pfam" id="PF01627">
    <property type="entry name" value="Hpt"/>
    <property type="match status" value="1"/>
</dbReference>
<reference evidence="14 15" key="1">
    <citation type="journal article" date="2019" name="Int. J. Syst. Evol. Microbiol.">
        <title>The Global Catalogue of Microorganisms (GCM) 10K type strain sequencing project: providing services to taxonomists for standard genome sequencing and annotation.</title>
        <authorList>
            <consortium name="The Broad Institute Genomics Platform"/>
            <consortium name="The Broad Institute Genome Sequencing Center for Infectious Disease"/>
            <person name="Wu L."/>
            <person name="Ma J."/>
        </authorList>
    </citation>
    <scope>NUCLEOTIDE SEQUENCE [LARGE SCALE GENOMIC DNA]</scope>
    <source>
        <strain evidence="14 15">JCM 15503</strain>
    </source>
</reference>
<evidence type="ECO:0000256" key="8">
    <source>
        <dbReference type="SAM" id="Phobius"/>
    </source>
</evidence>
<feature type="transmembrane region" description="Helical" evidence="8">
    <location>
        <begin position="130"/>
        <end position="153"/>
    </location>
</feature>
<keyword evidence="15" id="KW-1185">Reference proteome</keyword>
<protein>
    <recommendedName>
        <fullName evidence="2">histidine kinase</fullName>
        <ecNumber evidence="2">2.7.13.3</ecNumber>
    </recommendedName>
</protein>
<evidence type="ECO:0000313" key="15">
    <source>
        <dbReference type="Proteomes" id="UP001500279"/>
    </source>
</evidence>
<accession>A0ABN1JZ80</accession>
<dbReference type="SMART" id="SM00388">
    <property type="entry name" value="HisKA"/>
    <property type="match status" value="1"/>
</dbReference>
<proteinExistence type="predicted"/>
<evidence type="ECO:0000259" key="10">
    <source>
        <dbReference type="PROSITE" id="PS50110"/>
    </source>
</evidence>
<dbReference type="EC" id="2.7.13.3" evidence="2"/>
<dbReference type="PROSITE" id="PS50110">
    <property type="entry name" value="RESPONSE_REGULATORY"/>
    <property type="match status" value="1"/>
</dbReference>
<evidence type="ECO:0000259" key="11">
    <source>
        <dbReference type="PROSITE" id="PS50112"/>
    </source>
</evidence>
<dbReference type="PROSITE" id="PS50109">
    <property type="entry name" value="HIS_KIN"/>
    <property type="match status" value="1"/>
</dbReference>
<dbReference type="Gene3D" id="3.40.50.2300">
    <property type="match status" value="1"/>
</dbReference>
<gene>
    <name evidence="14" type="ORF">GCM10009107_20910</name>
</gene>
<evidence type="ECO:0000256" key="2">
    <source>
        <dbReference type="ARBA" id="ARBA00012438"/>
    </source>
</evidence>
<dbReference type="InterPro" id="IPR013656">
    <property type="entry name" value="PAS_4"/>
</dbReference>
<evidence type="ECO:0000256" key="5">
    <source>
        <dbReference type="PROSITE-ProRule" id="PRU00110"/>
    </source>
</evidence>
<feature type="transmembrane region" description="Helical" evidence="8">
    <location>
        <begin position="86"/>
        <end position="109"/>
    </location>
</feature>
<dbReference type="EMBL" id="BAAAEW010000011">
    <property type="protein sequence ID" value="GAA0749869.1"/>
    <property type="molecule type" value="Genomic_DNA"/>
</dbReference>
<dbReference type="PROSITE" id="PS50113">
    <property type="entry name" value="PAC"/>
    <property type="match status" value="1"/>
</dbReference>
<dbReference type="PROSITE" id="PS50112">
    <property type="entry name" value="PAS"/>
    <property type="match status" value="1"/>
</dbReference>
<feature type="domain" description="PAS" evidence="11">
    <location>
        <begin position="472"/>
        <end position="543"/>
    </location>
</feature>
<evidence type="ECO:0000256" key="6">
    <source>
        <dbReference type="PROSITE-ProRule" id="PRU00169"/>
    </source>
</evidence>
<dbReference type="CDD" id="cd00130">
    <property type="entry name" value="PAS"/>
    <property type="match status" value="1"/>
</dbReference>
<feature type="transmembrane region" description="Helical" evidence="8">
    <location>
        <begin position="56"/>
        <end position="80"/>
    </location>
</feature>
<feature type="domain" description="HPt" evidence="13">
    <location>
        <begin position="1170"/>
        <end position="1269"/>
    </location>
</feature>
<dbReference type="SUPFAM" id="SSF52172">
    <property type="entry name" value="CheY-like"/>
    <property type="match status" value="1"/>
</dbReference>
<dbReference type="InterPro" id="IPR000014">
    <property type="entry name" value="PAS"/>
</dbReference>
<dbReference type="SMART" id="SM00091">
    <property type="entry name" value="PAS"/>
    <property type="match status" value="1"/>
</dbReference>
<feature type="domain" description="Response regulatory" evidence="10">
    <location>
        <begin position="1015"/>
        <end position="1136"/>
    </location>
</feature>
<feature type="domain" description="Histidine kinase" evidence="9">
    <location>
        <begin position="767"/>
        <end position="979"/>
    </location>
</feature>
<dbReference type="InterPro" id="IPR004358">
    <property type="entry name" value="Sig_transdc_His_kin-like_C"/>
</dbReference>
<dbReference type="InterPro" id="IPR035965">
    <property type="entry name" value="PAS-like_dom_sf"/>
</dbReference>
<dbReference type="InterPro" id="IPR001789">
    <property type="entry name" value="Sig_transdc_resp-reg_receiver"/>
</dbReference>
<dbReference type="Pfam" id="PF00072">
    <property type="entry name" value="Response_reg"/>
    <property type="match status" value="1"/>
</dbReference>
<dbReference type="SUPFAM" id="SSF47226">
    <property type="entry name" value="Histidine-containing phosphotransfer domain, HPT domain"/>
    <property type="match status" value="1"/>
</dbReference>
<keyword evidence="8" id="KW-0472">Membrane</keyword>
<comment type="caution">
    <text evidence="14">The sequence shown here is derived from an EMBL/GenBank/DDBJ whole genome shotgun (WGS) entry which is preliminary data.</text>
</comment>
<dbReference type="Gene3D" id="3.30.450.20">
    <property type="entry name" value="PAS domain"/>
    <property type="match status" value="2"/>
</dbReference>
<comment type="catalytic activity">
    <reaction evidence="1">
        <text>ATP + protein L-histidine = ADP + protein N-phospho-L-histidine.</text>
        <dbReference type="EC" id="2.7.13.3"/>
    </reaction>
</comment>
<dbReference type="InterPro" id="IPR036890">
    <property type="entry name" value="HATPase_C_sf"/>
</dbReference>
<dbReference type="InterPro" id="IPR003594">
    <property type="entry name" value="HATPase_dom"/>
</dbReference>
<dbReference type="Pfam" id="PF02518">
    <property type="entry name" value="HATPase_c"/>
    <property type="match status" value="1"/>
</dbReference>
<feature type="modified residue" description="4-aspartylphosphate" evidence="6">
    <location>
        <position position="1069"/>
    </location>
</feature>
<keyword evidence="8" id="KW-1133">Transmembrane helix</keyword>
<dbReference type="Pfam" id="PF00512">
    <property type="entry name" value="HisKA"/>
    <property type="match status" value="1"/>
</dbReference>
<keyword evidence="8" id="KW-0812">Transmembrane</keyword>
<dbReference type="PRINTS" id="PR00344">
    <property type="entry name" value="BCTRLSENSOR"/>
</dbReference>
<feature type="domain" description="PAC" evidence="12">
    <location>
        <begin position="546"/>
        <end position="597"/>
    </location>
</feature>
<dbReference type="Gene3D" id="1.20.120.160">
    <property type="entry name" value="HPT domain"/>
    <property type="match status" value="1"/>
</dbReference>
<dbReference type="InterPro" id="IPR008207">
    <property type="entry name" value="Sig_transdc_His_kin_Hpt_dom"/>
</dbReference>
<dbReference type="Pfam" id="PF08448">
    <property type="entry name" value="PAS_4"/>
    <property type="match status" value="1"/>
</dbReference>
<dbReference type="PANTHER" id="PTHR45339:SF5">
    <property type="entry name" value="HISTIDINE KINASE"/>
    <property type="match status" value="1"/>
</dbReference>
<dbReference type="InterPro" id="IPR005467">
    <property type="entry name" value="His_kinase_dom"/>
</dbReference>
<name>A0ABN1JZ80_9BURK</name>
<dbReference type="InterPro" id="IPR036097">
    <property type="entry name" value="HisK_dim/P_sf"/>
</dbReference>
<dbReference type="SMART" id="SM00387">
    <property type="entry name" value="HATPase_c"/>
    <property type="match status" value="1"/>
</dbReference>
<evidence type="ECO:0000256" key="7">
    <source>
        <dbReference type="SAM" id="MobiDB-lite"/>
    </source>
</evidence>
<dbReference type="InterPro" id="IPR003661">
    <property type="entry name" value="HisK_dim/P_dom"/>
</dbReference>
<evidence type="ECO:0000259" key="12">
    <source>
        <dbReference type="PROSITE" id="PS50113"/>
    </source>
</evidence>
<dbReference type="InterPro" id="IPR036641">
    <property type="entry name" value="HPT_dom_sf"/>
</dbReference>
<dbReference type="PANTHER" id="PTHR45339">
    <property type="entry name" value="HYBRID SIGNAL TRANSDUCTION HISTIDINE KINASE J"/>
    <property type="match status" value="1"/>
</dbReference>